<accession>A0A8H5LSE6</accession>
<evidence type="ECO:0000313" key="3">
    <source>
        <dbReference type="Proteomes" id="UP000559256"/>
    </source>
</evidence>
<protein>
    <submittedName>
        <fullName evidence="2">Uncharacterized protein</fullName>
    </submittedName>
</protein>
<evidence type="ECO:0000256" key="1">
    <source>
        <dbReference type="SAM" id="MobiDB-lite"/>
    </source>
</evidence>
<comment type="caution">
    <text evidence="2">The sequence shown here is derived from an EMBL/GenBank/DDBJ whole genome shotgun (WGS) entry which is preliminary data.</text>
</comment>
<proteinExistence type="predicted"/>
<dbReference type="Proteomes" id="UP000559256">
    <property type="component" value="Unassembled WGS sequence"/>
</dbReference>
<feature type="compositionally biased region" description="Polar residues" evidence="1">
    <location>
        <begin position="34"/>
        <end position="48"/>
    </location>
</feature>
<gene>
    <name evidence="2" type="ORF">D9758_009895</name>
</gene>
<feature type="region of interest" description="Disordered" evidence="1">
    <location>
        <begin position="1"/>
        <end position="78"/>
    </location>
</feature>
<evidence type="ECO:0000313" key="2">
    <source>
        <dbReference type="EMBL" id="KAF5367686.1"/>
    </source>
</evidence>
<name>A0A8H5LSE6_9AGAR</name>
<keyword evidence="3" id="KW-1185">Reference proteome</keyword>
<dbReference type="AlphaFoldDB" id="A0A8H5LSE6"/>
<reference evidence="2 3" key="1">
    <citation type="journal article" date="2020" name="ISME J.">
        <title>Uncovering the hidden diversity of litter-decomposition mechanisms in mushroom-forming fungi.</title>
        <authorList>
            <person name="Floudas D."/>
            <person name="Bentzer J."/>
            <person name="Ahren D."/>
            <person name="Johansson T."/>
            <person name="Persson P."/>
            <person name="Tunlid A."/>
        </authorList>
    </citation>
    <scope>NUCLEOTIDE SEQUENCE [LARGE SCALE GENOMIC DNA]</scope>
    <source>
        <strain evidence="2 3">CBS 291.85</strain>
    </source>
</reference>
<organism evidence="2 3">
    <name type="scientific">Tetrapyrgos nigripes</name>
    <dbReference type="NCBI Taxonomy" id="182062"/>
    <lineage>
        <taxon>Eukaryota</taxon>
        <taxon>Fungi</taxon>
        <taxon>Dikarya</taxon>
        <taxon>Basidiomycota</taxon>
        <taxon>Agaricomycotina</taxon>
        <taxon>Agaricomycetes</taxon>
        <taxon>Agaricomycetidae</taxon>
        <taxon>Agaricales</taxon>
        <taxon>Marasmiineae</taxon>
        <taxon>Marasmiaceae</taxon>
        <taxon>Tetrapyrgos</taxon>
    </lineage>
</organism>
<dbReference type="EMBL" id="JAACJM010000018">
    <property type="protein sequence ID" value="KAF5367686.1"/>
    <property type="molecule type" value="Genomic_DNA"/>
</dbReference>
<sequence length="135" mass="14548">MKKQYQKLRDRFSCSRSRSPISPAATSAPDPPVHNSSLTPSYLTSSGRLSPLPPPQIGDSVIQTPLPDLPGNNGRDEESRLARFTESKTFRSMKTLLELVSTVGDLEPTGALKAVSDGLLKVATITEAGDLTLRN</sequence>